<accession>A0A2U1MGN6</accession>
<feature type="compositionally biased region" description="Low complexity" evidence="1">
    <location>
        <begin position="98"/>
        <end position="114"/>
    </location>
</feature>
<organism evidence="2 3">
    <name type="scientific">Artemisia annua</name>
    <name type="common">Sweet wormwood</name>
    <dbReference type="NCBI Taxonomy" id="35608"/>
    <lineage>
        <taxon>Eukaryota</taxon>
        <taxon>Viridiplantae</taxon>
        <taxon>Streptophyta</taxon>
        <taxon>Embryophyta</taxon>
        <taxon>Tracheophyta</taxon>
        <taxon>Spermatophyta</taxon>
        <taxon>Magnoliopsida</taxon>
        <taxon>eudicotyledons</taxon>
        <taxon>Gunneridae</taxon>
        <taxon>Pentapetalae</taxon>
        <taxon>asterids</taxon>
        <taxon>campanulids</taxon>
        <taxon>Asterales</taxon>
        <taxon>Asteraceae</taxon>
        <taxon>Asteroideae</taxon>
        <taxon>Anthemideae</taxon>
        <taxon>Artemisiinae</taxon>
        <taxon>Artemisia</taxon>
    </lineage>
</organism>
<dbReference type="AlphaFoldDB" id="A0A2U1MGN6"/>
<keyword evidence="3" id="KW-1185">Reference proteome</keyword>
<sequence length="136" mass="15185">MSYFTLSIFGMVVSLTLAWCFRWVLAPDDIKRLLCVDLASDCFFGIGFVPNHLIWVFGSGSDGVASGQENPPPRAMERRFRINFLWPFMGFCGPAETSNSGSGNNNSGDGNQRSGRGRDHVMVMRWKKTLIKDKSV</sequence>
<reference evidence="2 3" key="1">
    <citation type="journal article" date="2018" name="Mol. Plant">
        <title>The genome of Artemisia annua provides insight into the evolution of Asteraceae family and artemisinin biosynthesis.</title>
        <authorList>
            <person name="Shen Q."/>
            <person name="Zhang L."/>
            <person name="Liao Z."/>
            <person name="Wang S."/>
            <person name="Yan T."/>
            <person name="Shi P."/>
            <person name="Liu M."/>
            <person name="Fu X."/>
            <person name="Pan Q."/>
            <person name="Wang Y."/>
            <person name="Lv Z."/>
            <person name="Lu X."/>
            <person name="Zhang F."/>
            <person name="Jiang W."/>
            <person name="Ma Y."/>
            <person name="Chen M."/>
            <person name="Hao X."/>
            <person name="Li L."/>
            <person name="Tang Y."/>
            <person name="Lv G."/>
            <person name="Zhou Y."/>
            <person name="Sun X."/>
            <person name="Brodelius P.E."/>
            <person name="Rose J.K.C."/>
            <person name="Tang K."/>
        </authorList>
    </citation>
    <scope>NUCLEOTIDE SEQUENCE [LARGE SCALE GENOMIC DNA]</scope>
    <source>
        <strain evidence="3">cv. Huhao1</strain>
        <tissue evidence="2">Leaf</tissue>
    </source>
</reference>
<evidence type="ECO:0000256" key="1">
    <source>
        <dbReference type="SAM" id="MobiDB-lite"/>
    </source>
</evidence>
<evidence type="ECO:0000313" key="3">
    <source>
        <dbReference type="Proteomes" id="UP000245207"/>
    </source>
</evidence>
<dbReference type="EMBL" id="PKPP01005358">
    <property type="protein sequence ID" value="PWA60399.1"/>
    <property type="molecule type" value="Genomic_DNA"/>
</dbReference>
<evidence type="ECO:0000313" key="2">
    <source>
        <dbReference type="EMBL" id="PWA60399.1"/>
    </source>
</evidence>
<name>A0A2U1MGN6_ARTAN</name>
<protein>
    <submittedName>
        <fullName evidence="2">Zinc finger, RING/FYVE/PHD-type</fullName>
    </submittedName>
</protein>
<gene>
    <name evidence="2" type="ORF">CTI12_AA382160</name>
</gene>
<proteinExistence type="predicted"/>
<comment type="caution">
    <text evidence="2">The sequence shown here is derived from an EMBL/GenBank/DDBJ whole genome shotgun (WGS) entry which is preliminary data.</text>
</comment>
<feature type="region of interest" description="Disordered" evidence="1">
    <location>
        <begin position="97"/>
        <end position="118"/>
    </location>
</feature>
<dbReference type="Proteomes" id="UP000245207">
    <property type="component" value="Unassembled WGS sequence"/>
</dbReference>